<protein>
    <submittedName>
        <fullName evidence="2">Magnesium-transporting ATPase (P-type)</fullName>
    </submittedName>
</protein>
<dbReference type="EMBL" id="JAUSTI010000013">
    <property type="protein sequence ID" value="MDQ0172690.1"/>
    <property type="molecule type" value="Genomic_DNA"/>
</dbReference>
<accession>A0ABT9WHD2</accession>
<feature type="transmembrane region" description="Helical" evidence="1">
    <location>
        <begin position="123"/>
        <end position="144"/>
    </location>
</feature>
<evidence type="ECO:0000313" key="2">
    <source>
        <dbReference type="EMBL" id="MDQ0172690.1"/>
    </source>
</evidence>
<sequence length="228" mass="26134">MSIAYVSIQRQSKKPRHFLGESERVQDDVAAMQLFVNRMWKQRESTLGKLILFLLVALAIITIFDWRTSLGIVQPIMFITMIVFSFFYIMSDVGEDVEEDELEPEGPKMKALLRLIDYRQHPFSIGLLLFVMIVLTLLLAKQYGWMLSIETGGNPLYVMSLPSSAFILSGLSVACALIFLHQQSSFLGLPQRDQGPYKLFQIHFYEIIICGASFFIWLFVLALTWFTG</sequence>
<reference evidence="2 3" key="1">
    <citation type="submission" date="2023-07" db="EMBL/GenBank/DDBJ databases">
        <title>Sorghum-associated microbial communities from plants grown in Nebraska, USA.</title>
        <authorList>
            <person name="Schachtman D."/>
        </authorList>
    </citation>
    <scope>NUCLEOTIDE SEQUENCE [LARGE SCALE GENOMIC DNA]</scope>
    <source>
        <strain evidence="2 3">DS1314</strain>
    </source>
</reference>
<keyword evidence="1" id="KW-0472">Membrane</keyword>
<feature type="transmembrane region" description="Helical" evidence="1">
    <location>
        <begin position="72"/>
        <end position="90"/>
    </location>
</feature>
<comment type="caution">
    <text evidence="2">The sequence shown here is derived from an EMBL/GenBank/DDBJ whole genome shotgun (WGS) entry which is preliminary data.</text>
</comment>
<feature type="transmembrane region" description="Helical" evidence="1">
    <location>
        <begin position="202"/>
        <end position="226"/>
    </location>
</feature>
<evidence type="ECO:0000313" key="3">
    <source>
        <dbReference type="Proteomes" id="UP001233836"/>
    </source>
</evidence>
<proteinExistence type="predicted"/>
<dbReference type="Proteomes" id="UP001233836">
    <property type="component" value="Unassembled WGS sequence"/>
</dbReference>
<dbReference type="RefSeq" id="WP_307219042.1">
    <property type="nucleotide sequence ID" value="NZ_JAUSTI010000013.1"/>
</dbReference>
<keyword evidence="1" id="KW-1133">Transmembrane helix</keyword>
<keyword evidence="3" id="KW-1185">Reference proteome</keyword>
<feature type="transmembrane region" description="Helical" evidence="1">
    <location>
        <begin position="156"/>
        <end position="181"/>
    </location>
</feature>
<keyword evidence="1" id="KW-0812">Transmembrane</keyword>
<evidence type="ECO:0000256" key="1">
    <source>
        <dbReference type="SAM" id="Phobius"/>
    </source>
</evidence>
<feature type="transmembrane region" description="Helical" evidence="1">
    <location>
        <begin position="47"/>
        <end position="66"/>
    </location>
</feature>
<name>A0ABT9WHD2_9BACL</name>
<gene>
    <name evidence="2" type="ORF">J2T19_004180</name>
</gene>
<organism evidence="2 3">
    <name type="scientific">Paenibacillus tundrae</name>
    <dbReference type="NCBI Taxonomy" id="528187"/>
    <lineage>
        <taxon>Bacteria</taxon>
        <taxon>Bacillati</taxon>
        <taxon>Bacillota</taxon>
        <taxon>Bacilli</taxon>
        <taxon>Bacillales</taxon>
        <taxon>Paenibacillaceae</taxon>
        <taxon>Paenibacillus</taxon>
    </lineage>
</organism>